<dbReference type="PANTHER" id="PTHR30558:SF3">
    <property type="entry name" value="BIOPOLYMER TRANSPORT PROTEIN EXBD-RELATED"/>
    <property type="match status" value="1"/>
</dbReference>
<evidence type="ECO:0000256" key="5">
    <source>
        <dbReference type="ARBA" id="ARBA00022989"/>
    </source>
</evidence>
<keyword evidence="7" id="KW-0653">Protein transport</keyword>
<evidence type="ECO:0000256" key="3">
    <source>
        <dbReference type="ARBA" id="ARBA00022475"/>
    </source>
</evidence>
<keyword evidence="3" id="KW-1003">Cell membrane</keyword>
<dbReference type="GO" id="GO:0005886">
    <property type="term" value="C:plasma membrane"/>
    <property type="evidence" value="ECO:0000318"/>
    <property type="project" value="GO_Central"/>
</dbReference>
<dbReference type="PANTHER" id="PTHR30558">
    <property type="entry name" value="EXBD MEMBRANE COMPONENT OF PMF-DRIVEN MACROMOLECULE IMPORT SYSTEM"/>
    <property type="match status" value="1"/>
</dbReference>
<keyword evidence="10" id="KW-1185">Reference proteome</keyword>
<evidence type="ECO:0000256" key="7">
    <source>
        <dbReference type="RuleBase" id="RU003879"/>
    </source>
</evidence>
<sequence>MTNRRKKSMRLPDEFEAQGEINIIPMIDVIFSILAFFIISSLYLSRSDGLSVNLPSAQTTESKPNPQFILTVKQTGELFLDGQAIPLKDLQTNILAKAKNNANSLVVIKADEQVNHGLVVQVMDGVRQIKGVSLAIAATPKN</sequence>
<dbReference type="TCDB" id="1.A.30.2.10">
    <property type="family name" value="the h(+)- or na(+)-translocating bacterial flagellar motor/exbbd outer membrane transport energizer (mot/exb) superfamily"/>
</dbReference>
<dbReference type="GO" id="GO:0015031">
    <property type="term" value="P:protein transport"/>
    <property type="evidence" value="ECO:0007669"/>
    <property type="project" value="UniProtKB-KW"/>
</dbReference>
<dbReference type="EnsemblBacteria" id="BAA16603">
    <property type="protein sequence ID" value="BAA16603"/>
    <property type="gene ID" value="BAA16603"/>
</dbReference>
<evidence type="ECO:0000256" key="6">
    <source>
        <dbReference type="ARBA" id="ARBA00023136"/>
    </source>
</evidence>
<keyword evidence="4 7" id="KW-0812">Transmembrane</keyword>
<organism evidence="9 10">
    <name type="scientific">Synechocystis sp. (strain ATCC 27184 / PCC 6803 / Kazusa)</name>
    <dbReference type="NCBI Taxonomy" id="1111708"/>
    <lineage>
        <taxon>Bacteria</taxon>
        <taxon>Bacillati</taxon>
        <taxon>Cyanobacteriota</taxon>
        <taxon>Cyanophyceae</taxon>
        <taxon>Synechococcales</taxon>
        <taxon>Merismopediaceae</taxon>
        <taxon>Synechocystis</taxon>
    </lineage>
</organism>
<dbReference type="InParanoid" id="P72603"/>
<dbReference type="AlphaFoldDB" id="P72603"/>
<dbReference type="PhylomeDB" id="P72603"/>
<dbReference type="InterPro" id="IPR003400">
    <property type="entry name" value="ExbD"/>
</dbReference>
<dbReference type="EMBL" id="BA000022">
    <property type="protein sequence ID" value="BAA16603.1"/>
    <property type="molecule type" value="Genomic_DNA"/>
</dbReference>
<evidence type="ECO:0000313" key="10">
    <source>
        <dbReference type="Proteomes" id="UP000001425"/>
    </source>
</evidence>
<dbReference type="eggNOG" id="COG0848">
    <property type="taxonomic scope" value="Bacteria"/>
</dbReference>
<reference evidence="9 10" key="2">
    <citation type="journal article" date="1996" name="DNA Res.">
        <title>Sequence analysis of the genome of the unicellular cyanobacterium Synechocystis sp. strain PCC6803. II. Sequence determination of the entire genome and assignment of potential protein-coding regions.</title>
        <authorList>
            <person name="Kaneko T."/>
            <person name="Sato S."/>
            <person name="Kotani H."/>
            <person name="Tanaka A."/>
            <person name="Asamizu E."/>
            <person name="Nakamura Y."/>
            <person name="Miyajima N."/>
            <person name="Hirosawa M."/>
            <person name="Sugiura M."/>
            <person name="Sasamoto S."/>
            <person name="Kimura T."/>
            <person name="Hosouchi T."/>
            <person name="Matsuno A."/>
            <person name="Muraki A."/>
            <person name="Nakazaki N."/>
            <person name="Naruo K."/>
            <person name="Okumura S."/>
            <person name="Shimpo S."/>
            <person name="Takeuchi C."/>
            <person name="Wada T."/>
            <person name="Watanabe A."/>
            <person name="Yamada M."/>
            <person name="Yasuda M."/>
            <person name="Tabata S."/>
        </authorList>
    </citation>
    <scope>NUCLEOTIDE SEQUENCE [LARGE SCALE GENOMIC DNA]</scope>
    <source>
        <strain evidence="10">ATCC 27184 / PCC 6803 / Kazusa</strain>
    </source>
</reference>
<dbReference type="STRING" id="1148.gene:10497458"/>
<evidence type="ECO:0000256" key="2">
    <source>
        <dbReference type="ARBA" id="ARBA00005811"/>
    </source>
</evidence>
<accession>P72603</accession>
<protein>
    <submittedName>
        <fullName evidence="9">Sll1405 protein</fullName>
    </submittedName>
</protein>
<dbReference type="IntAct" id="P72603">
    <property type="interactions" value="1"/>
</dbReference>
<dbReference type="Proteomes" id="UP000001425">
    <property type="component" value="Chromosome"/>
</dbReference>
<dbReference type="KEGG" id="syn:sll1405"/>
<evidence type="ECO:0000256" key="1">
    <source>
        <dbReference type="ARBA" id="ARBA00004162"/>
    </source>
</evidence>
<evidence type="ECO:0000256" key="4">
    <source>
        <dbReference type="ARBA" id="ARBA00022692"/>
    </source>
</evidence>
<feature type="transmembrane region" description="Helical" evidence="8">
    <location>
        <begin position="21"/>
        <end position="44"/>
    </location>
</feature>
<dbReference type="GO" id="GO:0022857">
    <property type="term" value="F:transmembrane transporter activity"/>
    <property type="evidence" value="ECO:0007669"/>
    <property type="project" value="InterPro"/>
</dbReference>
<keyword evidence="7" id="KW-0813">Transport</keyword>
<reference evidence="9 10" key="1">
    <citation type="journal article" date="1995" name="DNA Res.">
        <title>Sequence analysis of the genome of the unicellular cyanobacterium Synechocystis sp. strain PCC6803. I. Sequence features in the 1 Mb region from map positions 64% to 92% of the genome.</title>
        <authorList>
            <person name="Kaneko T."/>
            <person name="Tanaka A."/>
            <person name="Sato S."/>
            <person name="Kotani H."/>
            <person name="Sazuka T."/>
            <person name="Miyajima N."/>
            <person name="Sugiura M."/>
            <person name="Tabata S."/>
        </authorList>
    </citation>
    <scope>NUCLEOTIDE SEQUENCE [LARGE SCALE GENOMIC DNA]</scope>
    <source>
        <strain evidence="10">ATCC 27184 / PCC 6803 / Kazusa</strain>
    </source>
</reference>
<evidence type="ECO:0000313" key="9">
    <source>
        <dbReference type="EMBL" id="BAA16603.1"/>
    </source>
</evidence>
<dbReference type="Gene3D" id="3.30.420.270">
    <property type="match status" value="1"/>
</dbReference>
<dbReference type="Pfam" id="PF02472">
    <property type="entry name" value="ExbD"/>
    <property type="match status" value="1"/>
</dbReference>
<proteinExistence type="inferred from homology"/>
<dbReference type="PaxDb" id="1148-1651675"/>
<keyword evidence="6 8" id="KW-0472">Membrane</keyword>
<gene>
    <name evidence="9" type="ordered locus">sll1405</name>
</gene>
<dbReference type="PIR" id="S74451">
    <property type="entry name" value="S74451"/>
</dbReference>
<keyword evidence="5 8" id="KW-1133">Transmembrane helix</keyword>
<comment type="similarity">
    <text evidence="2 7">Belongs to the ExbD/TolR family.</text>
</comment>
<name>P72603_SYNY3</name>
<evidence type="ECO:0000256" key="8">
    <source>
        <dbReference type="SAM" id="Phobius"/>
    </source>
</evidence>
<comment type="subcellular location">
    <subcellularLocation>
        <location evidence="1">Cell membrane</location>
        <topology evidence="1">Single-pass membrane protein</topology>
    </subcellularLocation>
    <subcellularLocation>
        <location evidence="7">Cell membrane</location>
        <topology evidence="7">Single-pass type II membrane protein</topology>
    </subcellularLocation>
</comment>